<dbReference type="InterPro" id="IPR001623">
    <property type="entry name" value="DnaJ_domain"/>
</dbReference>
<dbReference type="Gene3D" id="1.10.287.110">
    <property type="entry name" value="DnaJ domain"/>
    <property type="match status" value="1"/>
</dbReference>
<evidence type="ECO:0000259" key="4">
    <source>
        <dbReference type="PROSITE" id="PS50076"/>
    </source>
</evidence>
<accession>A0A8S4N2Y2</accession>
<dbReference type="PROSITE" id="PS50234">
    <property type="entry name" value="VWFA"/>
    <property type="match status" value="1"/>
</dbReference>
<dbReference type="PANTHER" id="PTHR44144">
    <property type="entry name" value="DNAJ HOMOLOG SUBFAMILY C MEMBER 9"/>
    <property type="match status" value="1"/>
</dbReference>
<feature type="region of interest" description="Disordered" evidence="3">
    <location>
        <begin position="472"/>
        <end position="498"/>
    </location>
</feature>
<dbReference type="CDD" id="cd06257">
    <property type="entry name" value="DnaJ"/>
    <property type="match status" value="1"/>
</dbReference>
<dbReference type="PROSITE" id="PS00636">
    <property type="entry name" value="DNAJ_1"/>
    <property type="match status" value="1"/>
</dbReference>
<evidence type="ECO:0000256" key="2">
    <source>
        <dbReference type="SAM" id="Coils"/>
    </source>
</evidence>
<dbReference type="PROSITE" id="PS50076">
    <property type="entry name" value="DNAJ_2"/>
    <property type="match status" value="1"/>
</dbReference>
<feature type="coiled-coil region" evidence="2">
    <location>
        <begin position="183"/>
        <end position="210"/>
    </location>
</feature>
<dbReference type="Pfam" id="PF23302">
    <property type="entry name" value="HTH_DNAJC9"/>
    <property type="match status" value="1"/>
</dbReference>
<dbReference type="Pfam" id="PF00226">
    <property type="entry name" value="DnaJ"/>
    <property type="match status" value="1"/>
</dbReference>
<name>A0A8S4N2Y2_OWEFU</name>
<dbReference type="InterPro" id="IPR036869">
    <property type="entry name" value="J_dom_sf"/>
</dbReference>
<feature type="compositionally biased region" description="Basic and acidic residues" evidence="3">
    <location>
        <begin position="478"/>
        <end position="498"/>
    </location>
</feature>
<dbReference type="PANTHER" id="PTHR44144:SF1">
    <property type="entry name" value="DNAJ HOMOLOG SUBFAMILY C MEMBER 9"/>
    <property type="match status" value="1"/>
</dbReference>
<feature type="domain" description="VWFA" evidence="5">
    <location>
        <begin position="366"/>
        <end position="517"/>
    </location>
</feature>
<reference evidence="6" key="1">
    <citation type="submission" date="2022-03" db="EMBL/GenBank/DDBJ databases">
        <authorList>
            <person name="Martin C."/>
        </authorList>
    </citation>
    <scope>NUCLEOTIDE SEQUENCE</scope>
</reference>
<protein>
    <submittedName>
        <fullName evidence="6">Uncharacterized protein</fullName>
    </submittedName>
</protein>
<evidence type="ECO:0000256" key="3">
    <source>
        <dbReference type="SAM" id="MobiDB-lite"/>
    </source>
</evidence>
<feature type="domain" description="J" evidence="4">
    <location>
        <begin position="16"/>
        <end position="83"/>
    </location>
</feature>
<dbReference type="InterPro" id="IPR036465">
    <property type="entry name" value="vWFA_dom_sf"/>
</dbReference>
<dbReference type="FunFam" id="1.10.287.110:FF:000035">
    <property type="entry name" value="DnaJ homolog subfamily C member 9"/>
    <property type="match status" value="1"/>
</dbReference>
<gene>
    <name evidence="6" type="ORF">OFUS_LOCUS2528</name>
</gene>
<dbReference type="SUPFAM" id="SSF46565">
    <property type="entry name" value="Chaperone J-domain"/>
    <property type="match status" value="1"/>
</dbReference>
<evidence type="ECO:0000259" key="5">
    <source>
        <dbReference type="PROSITE" id="PS50234"/>
    </source>
</evidence>
<dbReference type="InterPro" id="IPR018253">
    <property type="entry name" value="DnaJ_domain_CS"/>
</dbReference>
<dbReference type="Pfam" id="PF00092">
    <property type="entry name" value="VWA"/>
    <property type="match status" value="1"/>
</dbReference>
<keyword evidence="1" id="KW-0597">Phosphoprotein</keyword>
<comment type="caution">
    <text evidence="6">The sequence shown here is derived from an EMBL/GenBank/DDBJ whole genome shotgun (WGS) entry which is preliminary data.</text>
</comment>
<dbReference type="SUPFAM" id="SSF53300">
    <property type="entry name" value="vWA-like"/>
    <property type="match status" value="1"/>
</dbReference>
<evidence type="ECO:0000313" key="6">
    <source>
        <dbReference type="EMBL" id="CAH1775194.1"/>
    </source>
</evidence>
<dbReference type="Gene3D" id="3.40.50.410">
    <property type="entry name" value="von Willebrand factor, type A domain"/>
    <property type="match status" value="1"/>
</dbReference>
<dbReference type="GO" id="GO:0031072">
    <property type="term" value="F:heat shock protein binding"/>
    <property type="evidence" value="ECO:0007669"/>
    <property type="project" value="TreeGrafter"/>
</dbReference>
<dbReference type="Proteomes" id="UP000749559">
    <property type="component" value="Unassembled WGS sequence"/>
</dbReference>
<dbReference type="AlphaFoldDB" id="A0A8S4N2Y2"/>
<organism evidence="6 7">
    <name type="scientific">Owenia fusiformis</name>
    <name type="common">Polychaete worm</name>
    <dbReference type="NCBI Taxonomy" id="6347"/>
    <lineage>
        <taxon>Eukaryota</taxon>
        <taxon>Metazoa</taxon>
        <taxon>Spiralia</taxon>
        <taxon>Lophotrochozoa</taxon>
        <taxon>Annelida</taxon>
        <taxon>Polychaeta</taxon>
        <taxon>Sedentaria</taxon>
        <taxon>Canalipalpata</taxon>
        <taxon>Sabellida</taxon>
        <taxon>Oweniida</taxon>
        <taxon>Oweniidae</taxon>
        <taxon>Owenia</taxon>
    </lineage>
</organism>
<dbReference type="PRINTS" id="PR00625">
    <property type="entry name" value="JDOMAIN"/>
</dbReference>
<dbReference type="GO" id="GO:0005634">
    <property type="term" value="C:nucleus"/>
    <property type="evidence" value="ECO:0007669"/>
    <property type="project" value="TreeGrafter"/>
</dbReference>
<keyword evidence="2" id="KW-0175">Coiled coil</keyword>
<dbReference type="EMBL" id="CAIIXF020000001">
    <property type="protein sequence ID" value="CAH1775194.1"/>
    <property type="molecule type" value="Genomic_DNA"/>
</dbReference>
<dbReference type="InterPro" id="IPR052594">
    <property type="entry name" value="J_domain-containing_protein"/>
</dbReference>
<dbReference type="InterPro" id="IPR002035">
    <property type="entry name" value="VWF_A"/>
</dbReference>
<evidence type="ECO:0000256" key="1">
    <source>
        <dbReference type="ARBA" id="ARBA00022553"/>
    </source>
</evidence>
<evidence type="ECO:0000313" key="7">
    <source>
        <dbReference type="Proteomes" id="UP000749559"/>
    </source>
</evidence>
<dbReference type="InterPro" id="IPR056453">
    <property type="entry name" value="HTH_DNAJC9"/>
</dbReference>
<keyword evidence="7" id="KW-1185">Reference proteome</keyword>
<proteinExistence type="predicted"/>
<dbReference type="GO" id="GO:0005737">
    <property type="term" value="C:cytoplasm"/>
    <property type="evidence" value="ECO:0007669"/>
    <property type="project" value="TreeGrafter"/>
</dbReference>
<dbReference type="SMART" id="SM00271">
    <property type="entry name" value="DnaJ"/>
    <property type="match status" value="1"/>
</dbReference>
<dbReference type="OrthoDB" id="110024at2759"/>
<sequence>MTGLLDSCEAQFGTRNLYLVLKIRKESTPQEVKRGYHRLSLSVHPDRVPEDEKEEATKKFQTLGKIYSILSDKDKRALYDESGEIDDENDVPQDRDWYDYWRLMFSKVSVKDIEEFEEKYKGSDEEKDDLKAAYCDYEGDMDMILDSVMCATVDDETRFRKILKDLIQAKEIPAYKAFTKEKKTAQTQRKKKATKEAKEAEAAAAELGVNGMDSLQALIQSKQNSRQQGMDDFFSQFNKMMLVHTVIVLFGMWAVAHAGGLGDWAENRGVKVPKRGRVEPHPDFKGCRISEGRYKVAEVPGKPNEIDECVYYECLGNEWKRKVCQDKLGVLEDRFNEEGRTNSFPCVKPSNKCLSTLSERGVASVYGSIVRDFLYFNTYNSARMVRKAIDEMPLDAKPCATHTFEALRHAREVHLTEENGRRNKGADIRDCAVLLMTDGYTHPQIKKSETIREANNIRKICALILVTLPNSPEEEKEMSEKQREKLREEEFSKIQPDKEMRIDLTSFDELEENINNIARKTCQPVNRV</sequence>